<proteinExistence type="predicted"/>
<protein>
    <submittedName>
        <fullName evidence="1">Uncharacterized protein</fullName>
    </submittedName>
</protein>
<dbReference type="OrthoDB" id="2430769at2759"/>
<dbReference type="Gene3D" id="1.10.443.10">
    <property type="entry name" value="Intergrase catalytic core"/>
    <property type="match status" value="1"/>
</dbReference>
<dbReference type="AlphaFoldDB" id="A0A9P5V6C0"/>
<gene>
    <name evidence="1" type="ORF">BG015_002602</name>
</gene>
<organism evidence="1 2">
    <name type="scientific">Linnemannia schmuckeri</name>
    <dbReference type="NCBI Taxonomy" id="64567"/>
    <lineage>
        <taxon>Eukaryota</taxon>
        <taxon>Fungi</taxon>
        <taxon>Fungi incertae sedis</taxon>
        <taxon>Mucoromycota</taxon>
        <taxon>Mortierellomycotina</taxon>
        <taxon>Mortierellomycetes</taxon>
        <taxon>Mortierellales</taxon>
        <taxon>Mortierellaceae</taxon>
        <taxon>Linnemannia</taxon>
    </lineage>
</organism>
<reference evidence="1" key="1">
    <citation type="journal article" date="2020" name="Fungal Divers.">
        <title>Resolving the Mortierellaceae phylogeny through synthesis of multi-gene phylogenetics and phylogenomics.</title>
        <authorList>
            <person name="Vandepol N."/>
            <person name="Liber J."/>
            <person name="Desiro A."/>
            <person name="Na H."/>
            <person name="Kennedy M."/>
            <person name="Barry K."/>
            <person name="Grigoriev I.V."/>
            <person name="Miller A.N."/>
            <person name="O'Donnell K."/>
            <person name="Stajich J.E."/>
            <person name="Bonito G."/>
        </authorList>
    </citation>
    <scope>NUCLEOTIDE SEQUENCE</scope>
    <source>
        <strain evidence="1">NRRL 6426</strain>
    </source>
</reference>
<dbReference type="GO" id="GO:0003677">
    <property type="term" value="F:DNA binding"/>
    <property type="evidence" value="ECO:0007669"/>
    <property type="project" value="InterPro"/>
</dbReference>
<comment type="caution">
    <text evidence="1">The sequence shown here is derived from an EMBL/GenBank/DDBJ whole genome shotgun (WGS) entry which is preliminary data.</text>
</comment>
<evidence type="ECO:0000313" key="2">
    <source>
        <dbReference type="Proteomes" id="UP000748756"/>
    </source>
</evidence>
<dbReference type="EMBL" id="JAAAUQ010001526">
    <property type="protein sequence ID" value="KAF9137804.1"/>
    <property type="molecule type" value="Genomic_DNA"/>
</dbReference>
<dbReference type="GO" id="GO:0006310">
    <property type="term" value="P:DNA recombination"/>
    <property type="evidence" value="ECO:0007669"/>
    <property type="project" value="InterPro"/>
</dbReference>
<dbReference type="Proteomes" id="UP000748756">
    <property type="component" value="Unassembled WGS sequence"/>
</dbReference>
<keyword evidence="2" id="KW-1185">Reference proteome</keyword>
<dbReference type="InterPro" id="IPR013762">
    <property type="entry name" value="Integrase-like_cat_sf"/>
</dbReference>
<dbReference type="GO" id="GO:0015074">
    <property type="term" value="P:DNA integration"/>
    <property type="evidence" value="ECO:0007669"/>
    <property type="project" value="InterPro"/>
</dbReference>
<name>A0A9P5V6C0_9FUNG</name>
<accession>A0A9P5V6C0</accession>
<evidence type="ECO:0000313" key="1">
    <source>
        <dbReference type="EMBL" id="KAF9137804.1"/>
    </source>
</evidence>
<sequence length="201" mass="23382">MFLKELKTLMEYLDKESVVEINANDCYPTFREPLADCYMRLTNWFKYIEDPANYGRPLQSEDYMFSCLDKEGRVKLDEPWSSGRVLSLLPKYIEEAGLLTNKPKGKFSTYCFRRGGAQHWCMFAEDRWSLKPIKWWGEWRMVGGLPGKNDHATAELLTQHSMAQALPWLSPDQSQGSLSSETLGQQRMNQQVLAQQQYMCN</sequence>
<feature type="non-terminal residue" evidence="1">
    <location>
        <position position="1"/>
    </location>
</feature>